<evidence type="ECO:0000313" key="5">
    <source>
        <dbReference type="Proteomes" id="UP000625316"/>
    </source>
</evidence>
<dbReference type="Gene3D" id="1.10.490.20">
    <property type="entry name" value="Phycocyanins"/>
    <property type="match status" value="1"/>
</dbReference>
<keyword evidence="2" id="KW-0157">Chromophore</keyword>
<dbReference type="RefSeq" id="WP_264324528.1">
    <property type="nucleotide sequence ID" value="NZ_JADEXQ010000020.1"/>
</dbReference>
<keyword evidence="5" id="KW-1185">Reference proteome</keyword>
<dbReference type="GO" id="GO:0030089">
    <property type="term" value="C:phycobilisome"/>
    <property type="evidence" value="ECO:0007669"/>
    <property type="project" value="InterPro"/>
</dbReference>
<evidence type="ECO:0000256" key="3">
    <source>
        <dbReference type="ARBA" id="ARBA00023307"/>
    </source>
</evidence>
<gene>
    <name evidence="4" type="ORF">IQ266_08215</name>
</gene>
<dbReference type="Proteomes" id="UP000625316">
    <property type="component" value="Unassembled WGS sequence"/>
</dbReference>
<comment type="caution">
    <text evidence="4">The sequence shown here is derived from an EMBL/GenBank/DDBJ whole genome shotgun (WGS) entry which is preliminary data.</text>
</comment>
<protein>
    <submittedName>
        <fullName evidence="4">Uncharacterized protein</fullName>
    </submittedName>
</protein>
<dbReference type="Pfam" id="PF00502">
    <property type="entry name" value="Phycobilisome"/>
    <property type="match status" value="1"/>
</dbReference>
<dbReference type="InterPro" id="IPR009050">
    <property type="entry name" value="Globin-like_sf"/>
</dbReference>
<name>A0A928VJE0_9CYAN</name>
<dbReference type="GO" id="GO:0015979">
    <property type="term" value="P:photosynthesis"/>
    <property type="evidence" value="ECO:0007669"/>
    <property type="project" value="InterPro"/>
</dbReference>
<evidence type="ECO:0000256" key="2">
    <source>
        <dbReference type="ARBA" id="ARBA00022991"/>
    </source>
</evidence>
<evidence type="ECO:0000256" key="1">
    <source>
        <dbReference type="ARBA" id="ARBA00008182"/>
    </source>
</evidence>
<comment type="similarity">
    <text evidence="1">Belongs to the phycobiliprotein family.</text>
</comment>
<keyword evidence="3" id="KW-0089">Bile pigment</keyword>
<dbReference type="SUPFAM" id="SSF46458">
    <property type="entry name" value="Globin-like"/>
    <property type="match status" value="1"/>
</dbReference>
<dbReference type="InterPro" id="IPR012128">
    <property type="entry name" value="Phycobilisome_asu/bsu"/>
</dbReference>
<sequence length="345" mass="39314">MQSVARSSDLDTSALLNVPLKPAKSNLYSLASVWARRYVAAVSKDPAFQPASVVDHSRSKDHLRQAEAKLQRVIRHASAKAWGKTEGLLKDELHRHGIAAELINPWEIAGDSHRVFESAIQAYGDGMSAQKMSLLVGYECGQLRSKYTRVDPRLIGFVSMQCHYTGQMLLAHLTLAEQRLFAPYLKVIDDYLYMPLRDAYQAAAQYDTDSETLRAVQRLLSVSTRIARKVYKRVRCQNPGYHSYSGRLSSDVVKVSSIRDIEMFQIYLCLCLLEGNVRSVQEQLFPLCVMLYPRLNVSWELVQEMLEAMGWEMHKRLLPGDMMQFLPYLRTLSHMFSKEVFEAAT</sequence>
<organism evidence="4 5">
    <name type="scientific">Romeriopsis navalis LEGE 11480</name>
    <dbReference type="NCBI Taxonomy" id="2777977"/>
    <lineage>
        <taxon>Bacteria</taxon>
        <taxon>Bacillati</taxon>
        <taxon>Cyanobacteriota</taxon>
        <taxon>Cyanophyceae</taxon>
        <taxon>Leptolyngbyales</taxon>
        <taxon>Leptolyngbyaceae</taxon>
        <taxon>Romeriopsis</taxon>
        <taxon>Romeriopsis navalis</taxon>
    </lineage>
</organism>
<evidence type="ECO:0000313" key="4">
    <source>
        <dbReference type="EMBL" id="MBE9029713.1"/>
    </source>
</evidence>
<dbReference type="AlphaFoldDB" id="A0A928VJE0"/>
<reference evidence="4" key="1">
    <citation type="submission" date="2020-10" db="EMBL/GenBank/DDBJ databases">
        <authorList>
            <person name="Castelo-Branco R."/>
            <person name="Eusebio N."/>
            <person name="Adriana R."/>
            <person name="Vieira A."/>
            <person name="Brugerolle De Fraissinette N."/>
            <person name="Rezende De Castro R."/>
            <person name="Schneider M.P."/>
            <person name="Vasconcelos V."/>
            <person name="Leao P.N."/>
        </authorList>
    </citation>
    <scope>NUCLEOTIDE SEQUENCE</scope>
    <source>
        <strain evidence="4">LEGE 11480</strain>
    </source>
</reference>
<dbReference type="InterPro" id="IPR038719">
    <property type="entry name" value="Phycobilisome_asu/bsu_sf"/>
</dbReference>
<accession>A0A928VJE0</accession>
<dbReference type="EMBL" id="JADEXQ010000020">
    <property type="protein sequence ID" value="MBE9029713.1"/>
    <property type="molecule type" value="Genomic_DNA"/>
</dbReference>
<proteinExistence type="inferred from homology"/>